<dbReference type="Gene3D" id="2.170.130.30">
    <property type="match status" value="1"/>
</dbReference>
<dbReference type="Pfam" id="PF01122">
    <property type="entry name" value="Cobalamin_bind"/>
    <property type="match status" value="1"/>
</dbReference>
<keyword evidence="7" id="KW-1185">Reference proteome</keyword>
<comment type="subcellular location">
    <subcellularLocation>
        <location evidence="1">Secreted</location>
    </subcellularLocation>
</comment>
<dbReference type="Gene3D" id="1.50.10.20">
    <property type="match status" value="2"/>
</dbReference>
<evidence type="ECO:0000256" key="4">
    <source>
        <dbReference type="PIRSR" id="PIRSR602157-1"/>
    </source>
</evidence>
<dbReference type="SUPFAM" id="SSF48239">
    <property type="entry name" value="Terpenoid cyclases/Protein prenyltransferases"/>
    <property type="match status" value="1"/>
</dbReference>
<dbReference type="InterPro" id="IPR008930">
    <property type="entry name" value="Terpenoid_cyclase/PrenylTrfase"/>
</dbReference>
<accession>A0A8T0DZ74</accession>
<keyword evidence="4" id="KW-0170">Cobalt</keyword>
<evidence type="ECO:0000256" key="2">
    <source>
        <dbReference type="ARBA" id="ARBA00022525"/>
    </source>
</evidence>
<dbReference type="SUPFAM" id="SSF49854">
    <property type="entry name" value="Spermadhesin, CUB domain"/>
    <property type="match status" value="1"/>
</dbReference>
<dbReference type="GO" id="GO:0015889">
    <property type="term" value="P:cobalamin transport"/>
    <property type="evidence" value="ECO:0007669"/>
    <property type="project" value="InterPro"/>
</dbReference>
<comment type="caution">
    <text evidence="6">The sequence shown here is derived from an EMBL/GenBank/DDBJ whole genome shotgun (WGS) entry which is preliminary data.</text>
</comment>
<feature type="binding site" evidence="4">
    <location>
        <begin position="444"/>
        <end position="446"/>
    </location>
    <ligand>
        <name>cyanocob(III)alamin</name>
        <dbReference type="ChEBI" id="CHEBI:17439"/>
    </ligand>
</feature>
<dbReference type="Proteomes" id="UP000807504">
    <property type="component" value="Unassembled WGS sequence"/>
</dbReference>
<feature type="signal peptide" evidence="5">
    <location>
        <begin position="1"/>
        <end position="23"/>
    </location>
</feature>
<reference evidence="6" key="2">
    <citation type="submission" date="2020-06" db="EMBL/GenBank/DDBJ databases">
        <authorList>
            <person name="Sheffer M."/>
        </authorList>
    </citation>
    <scope>NUCLEOTIDE SEQUENCE</scope>
</reference>
<dbReference type="EMBL" id="JABXBU010002231">
    <property type="protein sequence ID" value="KAF8763483.1"/>
    <property type="molecule type" value="Genomic_DNA"/>
</dbReference>
<feature type="chain" id="PRO_5035722736" evidence="5">
    <location>
        <begin position="24"/>
        <end position="482"/>
    </location>
</feature>
<dbReference type="GO" id="GO:0031419">
    <property type="term" value="F:cobalamin binding"/>
    <property type="evidence" value="ECO:0007669"/>
    <property type="project" value="InterPro"/>
</dbReference>
<feature type="binding site" evidence="4">
    <location>
        <begin position="427"/>
        <end position="428"/>
    </location>
    <ligand>
        <name>cyanocob(III)alamin</name>
        <dbReference type="ChEBI" id="CHEBI:17439"/>
    </ligand>
</feature>
<dbReference type="PANTHER" id="PTHR10559:SF18">
    <property type="entry name" value="TRANSCOBALAMIN II"/>
    <property type="match status" value="1"/>
</dbReference>
<proteinExistence type="predicted"/>
<dbReference type="InterPro" id="IPR035914">
    <property type="entry name" value="Sperma_CUB_dom_sf"/>
</dbReference>
<evidence type="ECO:0000313" key="6">
    <source>
        <dbReference type="EMBL" id="KAF8763483.1"/>
    </source>
</evidence>
<evidence type="ECO:0000256" key="5">
    <source>
        <dbReference type="SAM" id="SignalP"/>
    </source>
</evidence>
<feature type="binding site" evidence="4">
    <location>
        <position position="284"/>
    </location>
    <ligand>
        <name>cyanocob(III)alamin</name>
        <dbReference type="ChEBI" id="CHEBI:17439"/>
    </ligand>
</feature>
<dbReference type="PANTHER" id="PTHR10559">
    <property type="entry name" value="TRANSCOBALAMIN-1/GASTRIC INTRINSIC FACTOR"/>
    <property type="match status" value="1"/>
</dbReference>
<keyword evidence="2" id="KW-0964">Secreted</keyword>
<organism evidence="6 7">
    <name type="scientific">Argiope bruennichi</name>
    <name type="common">Wasp spider</name>
    <name type="synonym">Aranea bruennichi</name>
    <dbReference type="NCBI Taxonomy" id="94029"/>
    <lineage>
        <taxon>Eukaryota</taxon>
        <taxon>Metazoa</taxon>
        <taxon>Ecdysozoa</taxon>
        <taxon>Arthropoda</taxon>
        <taxon>Chelicerata</taxon>
        <taxon>Arachnida</taxon>
        <taxon>Araneae</taxon>
        <taxon>Araneomorphae</taxon>
        <taxon>Entelegynae</taxon>
        <taxon>Araneoidea</taxon>
        <taxon>Araneidae</taxon>
        <taxon>Argiope</taxon>
    </lineage>
</organism>
<name>A0A8T0DZ74_ARGBR</name>
<sequence>MNVFKFLGFVILVLIFKFCVVSGDSCTHLSAASGTISFDRHESRYSRCWKIIVPANSYVHLTMESFYSSSGGCSYAKVEVSIANRDEKYTFCPEESNWQPVMAFDDITVTFTMSHYNYFTSRFSMRYRGETGVFAVPGVDDSRLEGIRWLKQKWSAASGWQENTHRGVIALSLATEKNATGIDIEGNLMVKQLEVQALASLLRNETDPLSANQLSMFVNALVASCQDPYNFHGLSQAAAVLAFSWGSKHCAQKEKPNSPLIDKDYEEAIARFKKLQLEDGSFGNIYTSAIVTQALISAAEENSKDWNLNGAVSYLMKYLNSSSVDFLATYLILPVLNGNCLADIKSINCTVGLQRGSQGDSALDLKNKLGPKMRVQYSLYIGDEKDIVHTLSLRVPENITVFEIMQLAEAADSKYKFQWKQMGQKVYVYDIAGITNDFEDGLFWLLYIGKDVDSITHHTESPDKVVVNDGAQIIMWYKKANI</sequence>
<dbReference type="InterPro" id="IPR051588">
    <property type="entry name" value="Cobalamin_Transport"/>
</dbReference>
<gene>
    <name evidence="6" type="ORF">HNY73_021667</name>
</gene>
<evidence type="ECO:0000313" key="7">
    <source>
        <dbReference type="Proteomes" id="UP000807504"/>
    </source>
</evidence>
<evidence type="ECO:0000256" key="3">
    <source>
        <dbReference type="ARBA" id="ARBA00022729"/>
    </source>
</evidence>
<dbReference type="AlphaFoldDB" id="A0A8T0DZ74"/>
<dbReference type="InterPro" id="IPR002157">
    <property type="entry name" value="Cbl-bd_prot"/>
</dbReference>
<reference evidence="6" key="1">
    <citation type="journal article" date="2020" name="bioRxiv">
        <title>Chromosome-level reference genome of the European wasp spider Argiope bruennichi: a resource for studies on range expansion and evolutionary adaptation.</title>
        <authorList>
            <person name="Sheffer M.M."/>
            <person name="Hoppe A."/>
            <person name="Krehenwinkel H."/>
            <person name="Uhl G."/>
            <person name="Kuss A.W."/>
            <person name="Jensen L."/>
            <person name="Jensen C."/>
            <person name="Gillespie R.G."/>
            <person name="Hoff K.J."/>
            <person name="Prost S."/>
        </authorList>
    </citation>
    <scope>NUCLEOTIDE SEQUENCE</scope>
</reference>
<keyword evidence="3 5" id="KW-0732">Signal</keyword>
<dbReference type="GO" id="GO:0005615">
    <property type="term" value="C:extracellular space"/>
    <property type="evidence" value="ECO:0007669"/>
    <property type="project" value="TreeGrafter"/>
</dbReference>
<evidence type="ECO:0000256" key="1">
    <source>
        <dbReference type="ARBA" id="ARBA00004613"/>
    </source>
</evidence>
<protein>
    <submittedName>
        <fullName evidence="6">Uncharacterized protein</fullName>
    </submittedName>
</protein>